<dbReference type="Proteomes" id="UP000275078">
    <property type="component" value="Unassembled WGS sequence"/>
</dbReference>
<protein>
    <recommendedName>
        <fullName evidence="2">DUF7918 domain-containing protein</fullName>
    </recommendedName>
</protein>
<evidence type="ECO:0000313" key="3">
    <source>
        <dbReference type="EMBL" id="RPA82302.1"/>
    </source>
</evidence>
<organism evidence="3 4">
    <name type="scientific">Ascobolus immersus RN42</name>
    <dbReference type="NCBI Taxonomy" id="1160509"/>
    <lineage>
        <taxon>Eukaryota</taxon>
        <taxon>Fungi</taxon>
        <taxon>Dikarya</taxon>
        <taxon>Ascomycota</taxon>
        <taxon>Pezizomycotina</taxon>
        <taxon>Pezizomycetes</taxon>
        <taxon>Pezizales</taxon>
        <taxon>Ascobolaceae</taxon>
        <taxon>Ascobolus</taxon>
    </lineage>
</organism>
<dbReference type="PANTHER" id="PTHR36223">
    <property type="entry name" value="BETA-LACTAMASE-TYPE TRANSPEPTIDASE FOLD DOMAIN CONTAINING PROTEIN"/>
    <property type="match status" value="1"/>
</dbReference>
<feature type="non-terminal residue" evidence="3">
    <location>
        <position position="312"/>
    </location>
</feature>
<sequence>MVAHGGYTFSVKTPTGRLKEYPYDENEPADTKTVYVEVPPENEPQTFVIDIEPAPGMPAYGSKFALIVDGCRSAVDQPLKRRYQKRTIAGLYVKQPGTAVSSLRKVSFCSIQRTEDNEIDDSMEERAKTFGTISVKIKDYESRVEYPSIPDQSAYPGPREGGKVHEKQLKGSSVSHAVKLGAETGEVHHPKATKGRVLPGAKVVRFLYRSRASLQSLGVIPSTQEPPIAAIKSPPPPTARRVKRERSESLSEITEQIKELTERAERLKAQRGLLTGEGRKVKVEEQVAPVKVEPAGRVKKEKKPIEVVDLTL</sequence>
<dbReference type="STRING" id="1160509.A0A3N4I890"/>
<dbReference type="EMBL" id="ML119672">
    <property type="protein sequence ID" value="RPA82302.1"/>
    <property type="molecule type" value="Genomic_DNA"/>
</dbReference>
<dbReference type="AlphaFoldDB" id="A0A3N4I890"/>
<reference evidence="3 4" key="1">
    <citation type="journal article" date="2018" name="Nat. Ecol. Evol.">
        <title>Pezizomycetes genomes reveal the molecular basis of ectomycorrhizal truffle lifestyle.</title>
        <authorList>
            <person name="Murat C."/>
            <person name="Payen T."/>
            <person name="Noel B."/>
            <person name="Kuo A."/>
            <person name="Morin E."/>
            <person name="Chen J."/>
            <person name="Kohler A."/>
            <person name="Krizsan K."/>
            <person name="Balestrini R."/>
            <person name="Da Silva C."/>
            <person name="Montanini B."/>
            <person name="Hainaut M."/>
            <person name="Levati E."/>
            <person name="Barry K.W."/>
            <person name="Belfiori B."/>
            <person name="Cichocki N."/>
            <person name="Clum A."/>
            <person name="Dockter R.B."/>
            <person name="Fauchery L."/>
            <person name="Guy J."/>
            <person name="Iotti M."/>
            <person name="Le Tacon F."/>
            <person name="Lindquist E.A."/>
            <person name="Lipzen A."/>
            <person name="Malagnac F."/>
            <person name="Mello A."/>
            <person name="Molinier V."/>
            <person name="Miyauchi S."/>
            <person name="Poulain J."/>
            <person name="Riccioni C."/>
            <person name="Rubini A."/>
            <person name="Sitrit Y."/>
            <person name="Splivallo R."/>
            <person name="Traeger S."/>
            <person name="Wang M."/>
            <person name="Zifcakova L."/>
            <person name="Wipf D."/>
            <person name="Zambonelli A."/>
            <person name="Paolocci F."/>
            <person name="Nowrousian M."/>
            <person name="Ottonello S."/>
            <person name="Baldrian P."/>
            <person name="Spatafora J.W."/>
            <person name="Henrissat B."/>
            <person name="Nagy L.G."/>
            <person name="Aury J.M."/>
            <person name="Wincker P."/>
            <person name="Grigoriev I.V."/>
            <person name="Bonfante P."/>
            <person name="Martin F.M."/>
        </authorList>
    </citation>
    <scope>NUCLEOTIDE SEQUENCE [LARGE SCALE GENOMIC DNA]</scope>
    <source>
        <strain evidence="3 4">RN42</strain>
    </source>
</reference>
<dbReference type="Pfam" id="PF25534">
    <property type="entry name" value="DUF7918"/>
    <property type="match status" value="1"/>
</dbReference>
<dbReference type="InterPro" id="IPR057678">
    <property type="entry name" value="DUF7918"/>
</dbReference>
<dbReference type="OrthoDB" id="3364132at2759"/>
<proteinExistence type="predicted"/>
<dbReference type="PANTHER" id="PTHR36223:SF1">
    <property type="entry name" value="TRANSCRIPTION ELONGATION FACTOR EAF N-TERMINAL DOMAIN-CONTAINING PROTEIN"/>
    <property type="match status" value="1"/>
</dbReference>
<name>A0A3N4I890_ASCIM</name>
<feature type="region of interest" description="Disordered" evidence="1">
    <location>
        <begin position="148"/>
        <end position="167"/>
    </location>
</feature>
<evidence type="ECO:0000313" key="4">
    <source>
        <dbReference type="Proteomes" id="UP000275078"/>
    </source>
</evidence>
<feature type="region of interest" description="Disordered" evidence="1">
    <location>
        <begin position="225"/>
        <end position="248"/>
    </location>
</feature>
<feature type="domain" description="DUF7918" evidence="2">
    <location>
        <begin position="9"/>
        <end position="223"/>
    </location>
</feature>
<accession>A0A3N4I890</accession>
<evidence type="ECO:0000256" key="1">
    <source>
        <dbReference type="SAM" id="MobiDB-lite"/>
    </source>
</evidence>
<keyword evidence="4" id="KW-1185">Reference proteome</keyword>
<gene>
    <name evidence="3" type="ORF">BJ508DRAFT_414153</name>
</gene>
<evidence type="ECO:0000259" key="2">
    <source>
        <dbReference type="Pfam" id="PF25534"/>
    </source>
</evidence>